<dbReference type="InterPro" id="IPR015867">
    <property type="entry name" value="N-reg_PII/ATP_PRibTrfase_C"/>
</dbReference>
<dbReference type="GO" id="GO:0006808">
    <property type="term" value="P:regulation of nitrogen utilization"/>
    <property type="evidence" value="ECO:0007669"/>
    <property type="project" value="InterPro"/>
</dbReference>
<accession>A0AAE3G531</accession>
<dbReference type="Proteomes" id="UP001205843">
    <property type="component" value="Unassembled WGS sequence"/>
</dbReference>
<dbReference type="AlphaFoldDB" id="A0AAE3G531"/>
<proteinExistence type="predicted"/>
<dbReference type="InterPro" id="IPR011322">
    <property type="entry name" value="N-reg_PII-like_a/b"/>
</dbReference>
<dbReference type="SUPFAM" id="SSF54913">
    <property type="entry name" value="GlnB-like"/>
    <property type="match status" value="1"/>
</dbReference>
<dbReference type="PROSITE" id="PS51343">
    <property type="entry name" value="PII_GLNB_DOM"/>
    <property type="match status" value="1"/>
</dbReference>
<dbReference type="EMBL" id="JALJXV010000007">
    <property type="protein sequence ID" value="MCP1676030.1"/>
    <property type="molecule type" value="Genomic_DNA"/>
</dbReference>
<reference evidence="1" key="1">
    <citation type="submission" date="2022-03" db="EMBL/GenBank/DDBJ databases">
        <title>Genomic Encyclopedia of Type Strains, Phase III (KMG-III): the genomes of soil and plant-associated and newly described type strains.</title>
        <authorList>
            <person name="Whitman W."/>
        </authorList>
    </citation>
    <scope>NUCLEOTIDE SEQUENCE</scope>
    <source>
        <strain evidence="1">ANL 6-2</strain>
    </source>
</reference>
<dbReference type="RefSeq" id="WP_253480557.1">
    <property type="nucleotide sequence ID" value="NZ_JALJXV010000007.1"/>
</dbReference>
<keyword evidence="2" id="KW-1185">Reference proteome</keyword>
<dbReference type="Gene3D" id="3.30.70.120">
    <property type="match status" value="1"/>
</dbReference>
<evidence type="ECO:0000313" key="2">
    <source>
        <dbReference type="Proteomes" id="UP001205843"/>
    </source>
</evidence>
<organism evidence="1 2">
    <name type="scientific">Natronocella acetinitrilica</name>
    <dbReference type="NCBI Taxonomy" id="414046"/>
    <lineage>
        <taxon>Bacteria</taxon>
        <taxon>Pseudomonadati</taxon>
        <taxon>Pseudomonadota</taxon>
        <taxon>Gammaproteobacteria</taxon>
        <taxon>Chromatiales</taxon>
        <taxon>Ectothiorhodospiraceae</taxon>
        <taxon>Natronocella</taxon>
    </lineage>
</organism>
<sequence length="115" mass="12307">MDYKLILVFVEDEKADRVLDAARSAGATGATVIPNAVGQGKARQFGLFGLEVLSPRQILLMLVEQPRASAVLDAVCKAGGLDESVDTGIVLELDVSRAVGLTEHIKELLKEHPLK</sequence>
<dbReference type="GO" id="GO:0030234">
    <property type="term" value="F:enzyme regulator activity"/>
    <property type="evidence" value="ECO:0007669"/>
    <property type="project" value="InterPro"/>
</dbReference>
<dbReference type="InterPro" id="IPR002187">
    <property type="entry name" value="N-reg_PII"/>
</dbReference>
<comment type="caution">
    <text evidence="1">The sequence shown here is derived from an EMBL/GenBank/DDBJ whole genome shotgun (WGS) entry which is preliminary data.</text>
</comment>
<name>A0AAE3G531_9GAMM</name>
<dbReference type="SMART" id="SM00938">
    <property type="entry name" value="P-II"/>
    <property type="match status" value="1"/>
</dbReference>
<dbReference type="Pfam" id="PF00543">
    <property type="entry name" value="P-II"/>
    <property type="match status" value="1"/>
</dbReference>
<gene>
    <name evidence="1" type="ORF">J2T57_003185</name>
</gene>
<protein>
    <submittedName>
        <fullName evidence="1">Nitrogen regulatory protein PII</fullName>
    </submittedName>
</protein>
<evidence type="ECO:0000313" key="1">
    <source>
        <dbReference type="EMBL" id="MCP1676030.1"/>
    </source>
</evidence>